<dbReference type="PANTHER" id="PTHR45749:SF28">
    <property type="entry name" value="ZINC FINGER MYM-TYPE PROTEIN 1-LIKE-RELATED"/>
    <property type="match status" value="1"/>
</dbReference>
<proteinExistence type="predicted"/>
<evidence type="ECO:0000259" key="1">
    <source>
        <dbReference type="Pfam" id="PF14291"/>
    </source>
</evidence>
<protein>
    <recommendedName>
        <fullName evidence="1">DUF4371 domain-containing protein</fullName>
    </recommendedName>
</protein>
<dbReference type="Pfam" id="PF14291">
    <property type="entry name" value="DUF4371"/>
    <property type="match status" value="1"/>
</dbReference>
<dbReference type="EMBL" id="OV651833">
    <property type="protein sequence ID" value="CAH1107443.1"/>
    <property type="molecule type" value="Genomic_DNA"/>
</dbReference>
<dbReference type="AlphaFoldDB" id="A0A9P0CWE8"/>
<accession>A0A9P0CWE8</accession>
<keyword evidence="3" id="KW-1185">Reference proteome</keyword>
<dbReference type="PANTHER" id="PTHR45749">
    <property type="match status" value="1"/>
</dbReference>
<sequence>MENRKKLIPIIESVLFCGRQGLALTGHRDGGRVLDNDDVSIDANEGNFRELLKYRAQYDDHIHHVLSNAKNNALYTSWKIQNKIIEIRNKLILENLVKKINSSLYFSVLVDETTDISCMEQMTLCIRCIDSTSSIIEELFLQFVPLM</sequence>
<dbReference type="InterPro" id="IPR025398">
    <property type="entry name" value="DUF4371"/>
</dbReference>
<evidence type="ECO:0000313" key="3">
    <source>
        <dbReference type="Proteomes" id="UP001153636"/>
    </source>
</evidence>
<gene>
    <name evidence="2" type="ORF">PSYICH_LOCUS8055</name>
</gene>
<reference evidence="2" key="1">
    <citation type="submission" date="2022-01" db="EMBL/GenBank/DDBJ databases">
        <authorList>
            <person name="King R."/>
        </authorList>
    </citation>
    <scope>NUCLEOTIDE SEQUENCE</scope>
</reference>
<organism evidence="2 3">
    <name type="scientific">Psylliodes chrysocephalus</name>
    <dbReference type="NCBI Taxonomy" id="3402493"/>
    <lineage>
        <taxon>Eukaryota</taxon>
        <taxon>Metazoa</taxon>
        <taxon>Ecdysozoa</taxon>
        <taxon>Arthropoda</taxon>
        <taxon>Hexapoda</taxon>
        <taxon>Insecta</taxon>
        <taxon>Pterygota</taxon>
        <taxon>Neoptera</taxon>
        <taxon>Endopterygota</taxon>
        <taxon>Coleoptera</taxon>
        <taxon>Polyphaga</taxon>
        <taxon>Cucujiformia</taxon>
        <taxon>Chrysomeloidea</taxon>
        <taxon>Chrysomelidae</taxon>
        <taxon>Galerucinae</taxon>
        <taxon>Alticini</taxon>
        <taxon>Psylliodes</taxon>
    </lineage>
</organism>
<feature type="domain" description="DUF4371" evidence="1">
    <location>
        <begin position="36"/>
        <end position="141"/>
    </location>
</feature>
<name>A0A9P0CWE8_9CUCU</name>
<dbReference type="Proteomes" id="UP001153636">
    <property type="component" value="Chromosome 21"/>
</dbReference>
<dbReference type="OrthoDB" id="6608798at2759"/>
<evidence type="ECO:0000313" key="2">
    <source>
        <dbReference type="EMBL" id="CAH1107443.1"/>
    </source>
</evidence>